<dbReference type="SUPFAM" id="SSF69118">
    <property type="entry name" value="AhpD-like"/>
    <property type="match status" value="1"/>
</dbReference>
<organism evidence="1 2">
    <name type="scientific">Mycobacterium simiae</name>
    <name type="common">Mycobacterium habana</name>
    <dbReference type="NCBI Taxonomy" id="1784"/>
    <lineage>
        <taxon>Bacteria</taxon>
        <taxon>Bacillati</taxon>
        <taxon>Actinomycetota</taxon>
        <taxon>Actinomycetes</taxon>
        <taxon>Mycobacteriales</taxon>
        <taxon>Mycobacteriaceae</taxon>
        <taxon>Mycobacterium</taxon>
        <taxon>Mycobacterium simiae complex</taxon>
    </lineage>
</organism>
<evidence type="ECO:0008006" key="3">
    <source>
        <dbReference type="Google" id="ProtNLM"/>
    </source>
</evidence>
<evidence type="ECO:0000313" key="2">
    <source>
        <dbReference type="Proteomes" id="UP000193040"/>
    </source>
</evidence>
<dbReference type="STRING" id="1784.VC42_05085"/>
<evidence type="ECO:0000313" key="1">
    <source>
        <dbReference type="EMBL" id="ORJ64123.1"/>
    </source>
</evidence>
<sequence length="288" mass="30977">MVTPATVRDGQLARLVALAPVSAAEARLVGLVRRVCAQTTSLPPLPVEVEVDEPSSQAEAVTAEFAEQFSADVSAITPEQRSRLFKSLGDSTFGVVVAMYIADFVPRVRAGLEALGVGASFLGWTRGPIEWDHASDPSGEVFNEFLPSVGRMRALDPLTSELVRLRGAAQHNCRLCKSVRESRALQAGGSETLYDEIAQFETSSQIDDRRKAALRYVDALIWTPAHLDADVVAEVRAAFSEAEAVELTLDVMRNASNKIAVSLGGDAPRVSEGTETYLLDVDGQTVFS</sequence>
<proteinExistence type="predicted"/>
<comment type="caution">
    <text evidence="1">The sequence shown here is derived from an EMBL/GenBank/DDBJ whole genome shotgun (WGS) entry which is preliminary data.</text>
</comment>
<protein>
    <recommendedName>
        <fullName evidence="3">Carboxymuconolactone decarboxylase family protein</fullName>
    </recommendedName>
</protein>
<dbReference type="EMBL" id="MZZM01000005">
    <property type="protein sequence ID" value="ORJ64123.1"/>
    <property type="molecule type" value="Genomic_DNA"/>
</dbReference>
<dbReference type="AlphaFoldDB" id="A0A1X0YG04"/>
<name>A0A1X0YG04_MYCSI</name>
<dbReference type="Proteomes" id="UP000193040">
    <property type="component" value="Unassembled WGS sequence"/>
</dbReference>
<keyword evidence="2" id="KW-1185">Reference proteome</keyword>
<dbReference type="RefSeq" id="WP_084947704.1">
    <property type="nucleotide sequence ID" value="NZ_MZZM01000005.1"/>
</dbReference>
<dbReference type="InterPro" id="IPR029032">
    <property type="entry name" value="AhpD-like"/>
</dbReference>
<reference evidence="1 2" key="1">
    <citation type="submission" date="2017-03" db="EMBL/GenBank/DDBJ databases">
        <title>Genomic insights into Mycobacterium simiae human colonization.</title>
        <authorList>
            <person name="Steffani J.L."/>
            <person name="Brunck M.E."/>
            <person name="Cruz E."/>
            <person name="Montiel R."/>
            <person name="Barona F."/>
        </authorList>
    </citation>
    <scope>NUCLEOTIDE SEQUENCE [LARGE SCALE GENOMIC DNA]</scope>
    <source>
        <strain evidence="1 2">MsiGto</strain>
    </source>
</reference>
<dbReference type="Gene3D" id="1.20.1290.10">
    <property type="entry name" value="AhpD-like"/>
    <property type="match status" value="1"/>
</dbReference>
<accession>A0A1X0YG04</accession>
<gene>
    <name evidence="1" type="ORF">B5M45_02650</name>
</gene>